<keyword evidence="1 3" id="KW-0403">Intermediate filament</keyword>
<reference evidence="7" key="3">
    <citation type="submission" date="2025-09" db="UniProtKB">
        <authorList>
            <consortium name="Ensembl"/>
        </authorList>
    </citation>
    <scope>IDENTIFICATION</scope>
</reference>
<evidence type="ECO:0000256" key="2">
    <source>
        <dbReference type="ARBA" id="ARBA00023054"/>
    </source>
</evidence>
<evidence type="ECO:0000313" key="7">
    <source>
        <dbReference type="Ensembl" id="ENSNFUP00015013865.1"/>
    </source>
</evidence>
<dbReference type="GO" id="GO:0042383">
    <property type="term" value="C:sarcolemma"/>
    <property type="evidence" value="ECO:0007669"/>
    <property type="project" value="TreeGrafter"/>
</dbReference>
<dbReference type="PROSITE" id="PS00226">
    <property type="entry name" value="IF_ROD_1"/>
    <property type="match status" value="1"/>
</dbReference>
<name>A0A8C6L4U8_NOTFU</name>
<reference evidence="7" key="1">
    <citation type="submission" date="2014-08" db="EMBL/GenBank/DDBJ databases">
        <authorList>
            <person name="Senf B."/>
            <person name="Petzold A."/>
            <person name="Downie B.R."/>
            <person name="Koch P."/>
            <person name="Platzer M."/>
        </authorList>
    </citation>
    <scope>NUCLEOTIDE SEQUENCE [LARGE SCALE GENOMIC DNA]</scope>
    <source>
        <strain evidence="7">GRZ</strain>
    </source>
</reference>
<dbReference type="Gene3D" id="1.20.5.1160">
    <property type="entry name" value="Vasodilator-stimulated phosphoprotein"/>
    <property type="match status" value="1"/>
</dbReference>
<dbReference type="Pfam" id="PF00038">
    <property type="entry name" value="Filament"/>
    <property type="match status" value="1"/>
</dbReference>
<dbReference type="Ensembl" id="ENSNFUT00015014561.1">
    <property type="protein sequence ID" value="ENSNFUP00015013865.1"/>
    <property type="gene ID" value="ENSNFUG00015006779.1"/>
</dbReference>
<organism evidence="7 8">
    <name type="scientific">Nothobranchius furzeri</name>
    <name type="common">Turquoise killifish</name>
    <dbReference type="NCBI Taxonomy" id="105023"/>
    <lineage>
        <taxon>Eukaryota</taxon>
        <taxon>Metazoa</taxon>
        <taxon>Chordata</taxon>
        <taxon>Craniata</taxon>
        <taxon>Vertebrata</taxon>
        <taxon>Euteleostomi</taxon>
        <taxon>Actinopterygii</taxon>
        <taxon>Neopterygii</taxon>
        <taxon>Teleostei</taxon>
        <taxon>Neoteleostei</taxon>
        <taxon>Acanthomorphata</taxon>
        <taxon>Ovalentaria</taxon>
        <taxon>Atherinomorphae</taxon>
        <taxon>Cyprinodontiformes</taxon>
        <taxon>Nothobranchiidae</taxon>
        <taxon>Nothobranchius</taxon>
    </lineage>
</organism>
<dbReference type="InterPro" id="IPR039008">
    <property type="entry name" value="IF_rod_dom"/>
</dbReference>
<dbReference type="AlphaFoldDB" id="A0A8C6L4U8"/>
<evidence type="ECO:0000256" key="5">
    <source>
        <dbReference type="SAM" id="MobiDB-lite"/>
    </source>
</evidence>
<dbReference type="PROSITE" id="PS51842">
    <property type="entry name" value="IF_ROD_2"/>
    <property type="match status" value="1"/>
</dbReference>
<proteinExistence type="inferred from homology"/>
<gene>
    <name evidence="7" type="primary">DES</name>
    <name evidence="7" type="synonym">LOC107384652</name>
</gene>
<dbReference type="GO" id="GO:0045109">
    <property type="term" value="P:intermediate filament organization"/>
    <property type="evidence" value="ECO:0007669"/>
    <property type="project" value="TreeGrafter"/>
</dbReference>
<dbReference type="Gene3D" id="1.20.5.170">
    <property type="match status" value="1"/>
</dbReference>
<dbReference type="SMART" id="SM01391">
    <property type="entry name" value="Filament"/>
    <property type="match status" value="1"/>
</dbReference>
<dbReference type="GO" id="GO:0030018">
    <property type="term" value="C:Z disc"/>
    <property type="evidence" value="ECO:0007669"/>
    <property type="project" value="TreeGrafter"/>
</dbReference>
<evidence type="ECO:0000256" key="3">
    <source>
        <dbReference type="RuleBase" id="RU000685"/>
    </source>
</evidence>
<sequence>MFNQKILGFFAFSRDQHTSSQFRQSQVHKSLISSMTDIEASDTTSPTNIKDTSPAPLSTGMNTSKHDVFRKFLDTSINDQEQLQKLNLRFAKYIKTVRFLEKQNQKLVMEMDGLKGHKLNHITGMYEEELNKLRKQVELQANERSRLEVELSELNERLQEETLQKEEAKRTLTALKMNLDAPIMACKVLENKIKVLQEEKEFQRKILEEKVRNLQEQINEMKSFDEVDTSQPKIADTLRDVKKHYNDLARMNKSEAEKQYKSSMLIMNQTMSKNTEELNKSRQDISELTQQNRKHIREIESLKVINDALKKQIKDMEECHTEEVSGFQKTIVSLETRVIIMTDEKEHQIQEYENLLGVKVQLDEEIAIYRKLLEGEESRINPSETSSGIQSSQGTTTMDGEGNDDTEESTSEYSDSDVNYINEAEEVETADHVWMS</sequence>
<evidence type="ECO:0000259" key="6">
    <source>
        <dbReference type="PROSITE" id="PS51842"/>
    </source>
</evidence>
<evidence type="ECO:0000256" key="4">
    <source>
        <dbReference type="SAM" id="Coils"/>
    </source>
</evidence>
<dbReference type="PANTHER" id="PTHR45652">
    <property type="entry name" value="GLIAL FIBRILLARY ACIDIC PROTEIN"/>
    <property type="match status" value="1"/>
</dbReference>
<dbReference type="InterPro" id="IPR050405">
    <property type="entry name" value="Intermediate_filament"/>
</dbReference>
<reference evidence="7" key="2">
    <citation type="submission" date="2025-08" db="UniProtKB">
        <authorList>
            <consortium name="Ensembl"/>
        </authorList>
    </citation>
    <scope>IDENTIFICATION</scope>
</reference>
<evidence type="ECO:0000313" key="8">
    <source>
        <dbReference type="Proteomes" id="UP000694548"/>
    </source>
</evidence>
<dbReference type="GO" id="GO:0060538">
    <property type="term" value="P:skeletal muscle organ development"/>
    <property type="evidence" value="ECO:0007669"/>
    <property type="project" value="TreeGrafter"/>
</dbReference>
<keyword evidence="2 4" id="KW-0175">Coiled coil</keyword>
<feature type="compositionally biased region" description="Low complexity" evidence="5">
    <location>
        <begin position="385"/>
        <end position="397"/>
    </location>
</feature>
<comment type="similarity">
    <text evidence="3">Belongs to the intermediate filament family.</text>
</comment>
<dbReference type="Proteomes" id="UP000694548">
    <property type="component" value="Chromosome sgr10"/>
</dbReference>
<feature type="region of interest" description="Disordered" evidence="5">
    <location>
        <begin position="378"/>
        <end position="436"/>
    </location>
</feature>
<feature type="compositionally biased region" description="Acidic residues" evidence="5">
    <location>
        <begin position="401"/>
        <end position="410"/>
    </location>
</feature>
<dbReference type="PANTHER" id="PTHR45652:SF2">
    <property type="entry name" value="DESMIN"/>
    <property type="match status" value="1"/>
</dbReference>
<feature type="domain" description="IF rod" evidence="6">
    <location>
        <begin position="79"/>
        <end position="380"/>
    </location>
</feature>
<dbReference type="InterPro" id="IPR018039">
    <property type="entry name" value="IF_conserved"/>
</dbReference>
<protein>
    <submittedName>
        <fullName evidence="7">Desmin</fullName>
    </submittedName>
</protein>
<keyword evidence="8" id="KW-1185">Reference proteome</keyword>
<dbReference type="GO" id="GO:0005200">
    <property type="term" value="F:structural constituent of cytoskeleton"/>
    <property type="evidence" value="ECO:0007669"/>
    <property type="project" value="TreeGrafter"/>
</dbReference>
<evidence type="ECO:0000256" key="1">
    <source>
        <dbReference type="ARBA" id="ARBA00022754"/>
    </source>
</evidence>
<feature type="coiled-coil region" evidence="4">
    <location>
        <begin position="130"/>
        <end position="224"/>
    </location>
</feature>
<dbReference type="Gene3D" id="1.20.5.500">
    <property type="entry name" value="Single helix bin"/>
    <property type="match status" value="1"/>
</dbReference>
<dbReference type="GeneTree" id="ENSGT00940000155522"/>
<feature type="coiled-coil region" evidence="4">
    <location>
        <begin position="271"/>
        <end position="319"/>
    </location>
</feature>
<dbReference type="GO" id="GO:0005882">
    <property type="term" value="C:intermediate filament"/>
    <property type="evidence" value="ECO:0007669"/>
    <property type="project" value="UniProtKB-KW"/>
</dbReference>
<feature type="region of interest" description="Disordered" evidence="5">
    <location>
        <begin position="38"/>
        <end position="61"/>
    </location>
</feature>
<dbReference type="GO" id="GO:0005911">
    <property type="term" value="C:cell-cell junction"/>
    <property type="evidence" value="ECO:0007669"/>
    <property type="project" value="TreeGrafter"/>
</dbReference>
<accession>A0A8C6L4U8</accession>
<dbReference type="SUPFAM" id="SSF64593">
    <property type="entry name" value="Intermediate filament protein, coiled coil region"/>
    <property type="match status" value="2"/>
</dbReference>